<evidence type="ECO:0000256" key="3">
    <source>
        <dbReference type="ARBA" id="ARBA00022833"/>
    </source>
</evidence>
<keyword evidence="1" id="KW-0479">Metal-binding</keyword>
<name>A0A9W9DYB5_9AGAR</name>
<evidence type="ECO:0000256" key="4">
    <source>
        <dbReference type="PROSITE-ProRule" id="PRU00134"/>
    </source>
</evidence>
<dbReference type="SUPFAM" id="SSF144232">
    <property type="entry name" value="HIT/MYND zinc finger-like"/>
    <property type="match status" value="1"/>
</dbReference>
<keyword evidence="3" id="KW-0862">Zinc</keyword>
<comment type="caution">
    <text evidence="6">The sequence shown here is derived from an EMBL/GenBank/DDBJ whole genome shotgun (WGS) entry which is preliminary data.</text>
</comment>
<organism evidence="6 7">
    <name type="scientific">Lentinula lateritia</name>
    <dbReference type="NCBI Taxonomy" id="40482"/>
    <lineage>
        <taxon>Eukaryota</taxon>
        <taxon>Fungi</taxon>
        <taxon>Dikarya</taxon>
        <taxon>Basidiomycota</taxon>
        <taxon>Agaricomycotina</taxon>
        <taxon>Agaricomycetes</taxon>
        <taxon>Agaricomycetidae</taxon>
        <taxon>Agaricales</taxon>
        <taxon>Marasmiineae</taxon>
        <taxon>Omphalotaceae</taxon>
        <taxon>Lentinula</taxon>
    </lineage>
</organism>
<dbReference type="Pfam" id="PF01753">
    <property type="entry name" value="zf-MYND"/>
    <property type="match status" value="1"/>
</dbReference>
<dbReference type="AlphaFoldDB" id="A0A9W9DYB5"/>
<feature type="domain" description="MYND-type" evidence="5">
    <location>
        <begin position="453"/>
        <end position="492"/>
    </location>
</feature>
<proteinExistence type="predicted"/>
<sequence length="690" mass="79255">MSFQSIRGTELLQQRARSGSLKDIQELCTVTDSRTFVDHLPIFLKFLSENRPPQTDSGFKPEEHTDSFNSTDQVALARFVLWQIALGLQPKPGTRVTEDILSIRLPIRRSWPVIFSWMSFFTTFFVEYDFKFYDDLQPETGVLSLRTVAQLFCFLLSSNIIRPVEFRSTPGAAEMMVRVHMYVFTIRSSPDPSVQIPDRKSALEATECGLVFTDGILAEWDDFWEEIYGDVFTKLAQTRLSTIIVRTLAHFSQEERLNYRLLRSWFYALSITLDSSVTEPVFNEILHLPSARYTSVVLRRLSADASNPNRTLTPSQQTNLQVVWRHALEFLSESFDFGGYTNIILALKSGLLLTLWNLTLAAEAHPWDLQKSITSPRCINLVNHIAGSSMYRSVQRCLEKPLQTSPFADVDIDPVIPNMSLATLTVWRDFKHLCVSRMRLRRYLETKYSFCSNDKCTTNSPQVRLCNGCKVTLYCGLSCQKEHWRNGHRTECLQHIKDAEAHLPRPAQERDYNIIGCIIQTELWEDRDRLLREQSMYRDQHLADDSAVYINRINLTTPDARASVWTLEEAKANSEFAEEDWNFLIQGFHTMLRHQQIEGDSEEVGPIITAIFPHPGQPSYMNMILTRPKFEDQSDLLDNNPKLDSETEIRTSVIGNNVGLSRFPSLRMGDGRFLFPVIGVHVKGPKRQRG</sequence>
<evidence type="ECO:0000313" key="6">
    <source>
        <dbReference type="EMBL" id="KAJ4491173.1"/>
    </source>
</evidence>
<protein>
    <recommendedName>
        <fullName evidence="5">MYND-type domain-containing protein</fullName>
    </recommendedName>
</protein>
<evidence type="ECO:0000256" key="2">
    <source>
        <dbReference type="ARBA" id="ARBA00022771"/>
    </source>
</evidence>
<accession>A0A9W9DYB5</accession>
<dbReference type="EMBL" id="JANVFS010000006">
    <property type="protein sequence ID" value="KAJ4491173.1"/>
    <property type="molecule type" value="Genomic_DNA"/>
</dbReference>
<gene>
    <name evidence="6" type="ORF">C8J55DRAFT_273443</name>
</gene>
<reference evidence="6" key="2">
    <citation type="journal article" date="2023" name="Proc. Natl. Acad. Sci. U.S.A.">
        <title>A global phylogenomic analysis of the shiitake genus Lentinula.</title>
        <authorList>
            <person name="Sierra-Patev S."/>
            <person name="Min B."/>
            <person name="Naranjo-Ortiz M."/>
            <person name="Looney B."/>
            <person name="Konkel Z."/>
            <person name="Slot J.C."/>
            <person name="Sakamoto Y."/>
            <person name="Steenwyk J.L."/>
            <person name="Rokas A."/>
            <person name="Carro J."/>
            <person name="Camarero S."/>
            <person name="Ferreira P."/>
            <person name="Molpeceres G."/>
            <person name="Ruiz-Duenas F.J."/>
            <person name="Serrano A."/>
            <person name="Henrissat B."/>
            <person name="Drula E."/>
            <person name="Hughes K.W."/>
            <person name="Mata J.L."/>
            <person name="Ishikawa N.K."/>
            <person name="Vargas-Isla R."/>
            <person name="Ushijima S."/>
            <person name="Smith C.A."/>
            <person name="Donoghue J."/>
            <person name="Ahrendt S."/>
            <person name="Andreopoulos W."/>
            <person name="He G."/>
            <person name="LaButti K."/>
            <person name="Lipzen A."/>
            <person name="Ng V."/>
            <person name="Riley R."/>
            <person name="Sandor L."/>
            <person name="Barry K."/>
            <person name="Martinez A.T."/>
            <person name="Xiao Y."/>
            <person name="Gibbons J.G."/>
            <person name="Terashima K."/>
            <person name="Grigoriev I.V."/>
            <person name="Hibbett D."/>
        </authorList>
    </citation>
    <scope>NUCLEOTIDE SEQUENCE</scope>
    <source>
        <strain evidence="6">Sp2 HRB7682 ss15</strain>
    </source>
</reference>
<dbReference type="Proteomes" id="UP001150238">
    <property type="component" value="Unassembled WGS sequence"/>
</dbReference>
<dbReference type="Gene3D" id="6.10.140.2220">
    <property type="match status" value="1"/>
</dbReference>
<evidence type="ECO:0000259" key="5">
    <source>
        <dbReference type="PROSITE" id="PS50865"/>
    </source>
</evidence>
<keyword evidence="2 4" id="KW-0863">Zinc-finger</keyword>
<evidence type="ECO:0000256" key="1">
    <source>
        <dbReference type="ARBA" id="ARBA00022723"/>
    </source>
</evidence>
<dbReference type="InterPro" id="IPR002893">
    <property type="entry name" value="Znf_MYND"/>
</dbReference>
<evidence type="ECO:0000313" key="7">
    <source>
        <dbReference type="Proteomes" id="UP001150238"/>
    </source>
</evidence>
<reference evidence="6" key="1">
    <citation type="submission" date="2022-08" db="EMBL/GenBank/DDBJ databases">
        <authorList>
            <consortium name="DOE Joint Genome Institute"/>
            <person name="Min B."/>
            <person name="Riley R."/>
            <person name="Sierra-Patev S."/>
            <person name="Naranjo-Ortiz M."/>
            <person name="Looney B."/>
            <person name="Konkel Z."/>
            <person name="Slot J.C."/>
            <person name="Sakamoto Y."/>
            <person name="Steenwyk J.L."/>
            <person name="Rokas A."/>
            <person name="Carro J."/>
            <person name="Camarero S."/>
            <person name="Ferreira P."/>
            <person name="Molpeceres G."/>
            <person name="Ruiz-Duenas F.J."/>
            <person name="Serrano A."/>
            <person name="Henrissat B."/>
            <person name="Drula E."/>
            <person name="Hughes K.W."/>
            <person name="Mata J.L."/>
            <person name="Ishikawa N.K."/>
            <person name="Vargas-Isla R."/>
            <person name="Ushijima S."/>
            <person name="Smith C.A."/>
            <person name="Ahrendt S."/>
            <person name="Andreopoulos W."/>
            <person name="He G."/>
            <person name="Labutti K."/>
            <person name="Lipzen A."/>
            <person name="Ng V."/>
            <person name="Sandor L."/>
            <person name="Barry K."/>
            <person name="Martinez A.T."/>
            <person name="Xiao Y."/>
            <person name="Gibbons J.G."/>
            <person name="Terashima K."/>
            <person name="Hibbett D.S."/>
            <person name="Grigoriev I.V."/>
        </authorList>
    </citation>
    <scope>NUCLEOTIDE SEQUENCE</scope>
    <source>
        <strain evidence="6">Sp2 HRB7682 ss15</strain>
    </source>
</reference>
<dbReference type="GO" id="GO:0008270">
    <property type="term" value="F:zinc ion binding"/>
    <property type="evidence" value="ECO:0007669"/>
    <property type="project" value="UniProtKB-KW"/>
</dbReference>
<dbReference type="PROSITE" id="PS50865">
    <property type="entry name" value="ZF_MYND_2"/>
    <property type="match status" value="1"/>
</dbReference>